<proteinExistence type="predicted"/>
<keyword evidence="1" id="KW-1133">Transmembrane helix</keyword>
<dbReference type="EMBL" id="LTAG01000117">
    <property type="protein sequence ID" value="KXO15092.1"/>
    <property type="molecule type" value="Genomic_DNA"/>
</dbReference>
<evidence type="ECO:0000256" key="1">
    <source>
        <dbReference type="SAM" id="Phobius"/>
    </source>
</evidence>
<gene>
    <name evidence="2" type="ORF">HMPREF3202_02063</name>
</gene>
<reference evidence="2 3" key="1">
    <citation type="submission" date="2016-02" db="EMBL/GenBank/DDBJ databases">
        <authorList>
            <person name="Wen L."/>
            <person name="He K."/>
            <person name="Yang H."/>
        </authorList>
    </citation>
    <scope>NUCLEOTIDE SEQUENCE [LARGE SCALE GENOMIC DNA]</scope>
    <source>
        <strain evidence="2 3">GED7880</strain>
    </source>
</reference>
<name>A0A137SRL5_9BACT</name>
<evidence type="ECO:0000313" key="3">
    <source>
        <dbReference type="Proteomes" id="UP000070093"/>
    </source>
</evidence>
<accession>A0A137SRL5</accession>
<evidence type="ECO:0008006" key="4">
    <source>
        <dbReference type="Google" id="ProtNLM"/>
    </source>
</evidence>
<protein>
    <recommendedName>
        <fullName evidence="4">Transmembrane protein</fullName>
    </recommendedName>
</protein>
<sequence length="43" mass="4800">MFYADITLYFNCECLADVCLVVVATVLTFGILLLMVFSFDGEV</sequence>
<dbReference type="STRING" id="28125.HMPREF3202_02063"/>
<keyword evidence="1" id="KW-0812">Transmembrane</keyword>
<dbReference type="AlphaFoldDB" id="A0A137SRL5"/>
<dbReference type="Proteomes" id="UP000070093">
    <property type="component" value="Unassembled WGS sequence"/>
</dbReference>
<keyword evidence="1" id="KW-0472">Membrane</keyword>
<organism evidence="2 3">
    <name type="scientific">Prevotella bivia</name>
    <dbReference type="NCBI Taxonomy" id="28125"/>
    <lineage>
        <taxon>Bacteria</taxon>
        <taxon>Pseudomonadati</taxon>
        <taxon>Bacteroidota</taxon>
        <taxon>Bacteroidia</taxon>
        <taxon>Bacteroidales</taxon>
        <taxon>Prevotellaceae</taxon>
        <taxon>Prevotella</taxon>
    </lineage>
</organism>
<comment type="caution">
    <text evidence="2">The sequence shown here is derived from an EMBL/GenBank/DDBJ whole genome shotgun (WGS) entry which is preliminary data.</text>
</comment>
<evidence type="ECO:0000313" key="2">
    <source>
        <dbReference type="EMBL" id="KXO15092.1"/>
    </source>
</evidence>
<dbReference type="PATRIC" id="fig|28125.4.peg.2059"/>
<feature type="transmembrane region" description="Helical" evidence="1">
    <location>
        <begin position="20"/>
        <end position="39"/>
    </location>
</feature>